<evidence type="ECO:0000313" key="1">
    <source>
        <dbReference type="EMBL" id="KAJ6778041.1"/>
    </source>
</evidence>
<reference evidence="1" key="2">
    <citation type="journal article" date="2023" name="Int. J. Mol. Sci.">
        <title>De Novo Assembly and Annotation of 11 Diverse Shrub Willow (Salix) Genomes Reveals Novel Gene Organization in Sex-Linked Regions.</title>
        <authorList>
            <person name="Hyden B."/>
            <person name="Feng K."/>
            <person name="Yates T.B."/>
            <person name="Jawdy S."/>
            <person name="Cereghino C."/>
            <person name="Smart L.B."/>
            <person name="Muchero W."/>
        </authorList>
    </citation>
    <scope>NUCLEOTIDE SEQUENCE</scope>
    <source>
        <tissue evidence="1">Shoot tip</tissue>
    </source>
</reference>
<protein>
    <submittedName>
        <fullName evidence="1">Uncharacterized protein</fullName>
    </submittedName>
</protein>
<reference evidence="1" key="1">
    <citation type="submission" date="2022-11" db="EMBL/GenBank/DDBJ databases">
        <authorList>
            <person name="Hyden B.L."/>
            <person name="Feng K."/>
            <person name="Yates T."/>
            <person name="Jawdy S."/>
            <person name="Smart L.B."/>
            <person name="Muchero W."/>
        </authorList>
    </citation>
    <scope>NUCLEOTIDE SEQUENCE</scope>
    <source>
        <tissue evidence="1">Shoot tip</tissue>
    </source>
</reference>
<sequence length="52" mass="5965">MHLFELNYLIALPSLMQKQEQASIVKANSGKLFQSNSCISQCQISLHMLIWK</sequence>
<accession>A0A9Q0X4T2</accession>
<name>A0A9Q0X4T2_9ROSI</name>
<dbReference type="EMBL" id="JAPFFM010000001">
    <property type="protein sequence ID" value="KAJ6778041.1"/>
    <property type="molecule type" value="Genomic_DNA"/>
</dbReference>
<dbReference type="Proteomes" id="UP001151752">
    <property type="component" value="Chromosome 16"/>
</dbReference>
<gene>
    <name evidence="1" type="ORF">OIU74_001934</name>
</gene>
<evidence type="ECO:0000313" key="2">
    <source>
        <dbReference type="Proteomes" id="UP001151752"/>
    </source>
</evidence>
<keyword evidence="2" id="KW-1185">Reference proteome</keyword>
<comment type="caution">
    <text evidence="1">The sequence shown here is derived from an EMBL/GenBank/DDBJ whole genome shotgun (WGS) entry which is preliminary data.</text>
</comment>
<proteinExistence type="predicted"/>
<organism evidence="1 2">
    <name type="scientific">Salix koriyanagi</name>
    <dbReference type="NCBI Taxonomy" id="2511006"/>
    <lineage>
        <taxon>Eukaryota</taxon>
        <taxon>Viridiplantae</taxon>
        <taxon>Streptophyta</taxon>
        <taxon>Embryophyta</taxon>
        <taxon>Tracheophyta</taxon>
        <taxon>Spermatophyta</taxon>
        <taxon>Magnoliopsida</taxon>
        <taxon>eudicotyledons</taxon>
        <taxon>Gunneridae</taxon>
        <taxon>Pentapetalae</taxon>
        <taxon>rosids</taxon>
        <taxon>fabids</taxon>
        <taxon>Malpighiales</taxon>
        <taxon>Salicaceae</taxon>
        <taxon>Saliceae</taxon>
        <taxon>Salix</taxon>
    </lineage>
</organism>
<dbReference type="AlphaFoldDB" id="A0A9Q0X4T2"/>